<dbReference type="KEGG" id="schf:IPT68_17665"/>
<dbReference type="Gene3D" id="3.30.70.100">
    <property type="match status" value="1"/>
</dbReference>
<keyword evidence="2" id="KW-0560">Oxidoreductase</keyword>
<reference evidence="2 3" key="1">
    <citation type="submission" date="2020-10" db="EMBL/GenBank/DDBJ databases">
        <title>Streptomyces chromofuscus complate genome analysis.</title>
        <authorList>
            <person name="Anwar N."/>
        </authorList>
    </citation>
    <scope>NUCLEOTIDE SEQUENCE [LARGE SCALE GENOMIC DNA]</scope>
    <source>
        <strain evidence="2 3">DSM 40273</strain>
    </source>
</reference>
<dbReference type="PROSITE" id="PS51725">
    <property type="entry name" value="ABM"/>
    <property type="match status" value="1"/>
</dbReference>
<gene>
    <name evidence="2" type="ORF">IPT68_17665</name>
</gene>
<accession>A0A7M2SZB0</accession>
<keyword evidence="2" id="KW-0503">Monooxygenase</keyword>
<dbReference type="SUPFAM" id="SSF54909">
    <property type="entry name" value="Dimeric alpha+beta barrel"/>
    <property type="match status" value="1"/>
</dbReference>
<dbReference type="Proteomes" id="UP000594008">
    <property type="component" value="Chromosome"/>
</dbReference>
<dbReference type="GO" id="GO:0004497">
    <property type="term" value="F:monooxygenase activity"/>
    <property type="evidence" value="ECO:0007669"/>
    <property type="project" value="UniProtKB-KW"/>
</dbReference>
<dbReference type="InterPro" id="IPR007138">
    <property type="entry name" value="ABM_dom"/>
</dbReference>
<dbReference type="RefSeq" id="WP_189696102.1">
    <property type="nucleotide sequence ID" value="NZ_BMTA01000001.1"/>
</dbReference>
<evidence type="ECO:0000313" key="3">
    <source>
        <dbReference type="Proteomes" id="UP000594008"/>
    </source>
</evidence>
<evidence type="ECO:0000313" key="2">
    <source>
        <dbReference type="EMBL" id="QOV41750.1"/>
    </source>
</evidence>
<feature type="domain" description="ABM" evidence="1">
    <location>
        <begin position="19"/>
        <end position="110"/>
    </location>
</feature>
<sequence>MSGSVETVWPLTGASPGHIVVLARWSPAPGSQEDIRALLPDLVRASRSEPGCLGYQLFHPEGDGGDILLVERYADRAAMDAHRASPHFRDLALGRIVPLLRDRHMVVTTVG</sequence>
<dbReference type="PANTHER" id="PTHR33336:SF3">
    <property type="entry name" value="ABM DOMAIN-CONTAINING PROTEIN"/>
    <property type="match status" value="1"/>
</dbReference>
<dbReference type="InterPro" id="IPR050744">
    <property type="entry name" value="AI-2_Isomerase_LsrG"/>
</dbReference>
<dbReference type="GO" id="GO:0005829">
    <property type="term" value="C:cytosol"/>
    <property type="evidence" value="ECO:0007669"/>
    <property type="project" value="TreeGrafter"/>
</dbReference>
<dbReference type="AlphaFoldDB" id="A0A7M2SZB0"/>
<protein>
    <submittedName>
        <fullName evidence="2">Antibiotic biosynthesis monooxygenase</fullName>
    </submittedName>
</protein>
<dbReference type="Pfam" id="PF03992">
    <property type="entry name" value="ABM"/>
    <property type="match status" value="1"/>
</dbReference>
<keyword evidence="3" id="KW-1185">Reference proteome</keyword>
<organism evidence="2 3">
    <name type="scientific">Streptomyces chromofuscus</name>
    <dbReference type="NCBI Taxonomy" id="42881"/>
    <lineage>
        <taxon>Bacteria</taxon>
        <taxon>Bacillati</taxon>
        <taxon>Actinomycetota</taxon>
        <taxon>Actinomycetes</taxon>
        <taxon>Kitasatosporales</taxon>
        <taxon>Streptomycetaceae</taxon>
        <taxon>Streptomyces</taxon>
    </lineage>
</organism>
<name>A0A7M2SZB0_STRCW</name>
<dbReference type="InterPro" id="IPR011008">
    <property type="entry name" value="Dimeric_a/b-barrel"/>
</dbReference>
<evidence type="ECO:0000259" key="1">
    <source>
        <dbReference type="PROSITE" id="PS51725"/>
    </source>
</evidence>
<dbReference type="PANTHER" id="PTHR33336">
    <property type="entry name" value="QUINOL MONOOXYGENASE YGIN-RELATED"/>
    <property type="match status" value="1"/>
</dbReference>
<dbReference type="EMBL" id="CP063374">
    <property type="protein sequence ID" value="QOV41750.1"/>
    <property type="molecule type" value="Genomic_DNA"/>
</dbReference>
<proteinExistence type="predicted"/>